<organism evidence="2 3">
    <name type="scientific">Funneliformis geosporum</name>
    <dbReference type="NCBI Taxonomy" id="1117311"/>
    <lineage>
        <taxon>Eukaryota</taxon>
        <taxon>Fungi</taxon>
        <taxon>Fungi incertae sedis</taxon>
        <taxon>Mucoromycota</taxon>
        <taxon>Glomeromycotina</taxon>
        <taxon>Glomeromycetes</taxon>
        <taxon>Glomerales</taxon>
        <taxon>Glomeraceae</taxon>
        <taxon>Funneliformis</taxon>
    </lineage>
</organism>
<comment type="caution">
    <text evidence="2">The sequence shown here is derived from an EMBL/GenBank/DDBJ whole genome shotgun (WGS) entry which is preliminary data.</text>
</comment>
<dbReference type="Proteomes" id="UP001153678">
    <property type="component" value="Unassembled WGS sequence"/>
</dbReference>
<feature type="non-terminal residue" evidence="2">
    <location>
        <position position="121"/>
    </location>
</feature>
<reference evidence="2" key="1">
    <citation type="submission" date="2022-08" db="EMBL/GenBank/DDBJ databases">
        <authorList>
            <person name="Kallberg Y."/>
            <person name="Tangrot J."/>
            <person name="Rosling A."/>
        </authorList>
    </citation>
    <scope>NUCLEOTIDE SEQUENCE</scope>
    <source>
        <strain evidence="2">Wild A</strain>
    </source>
</reference>
<accession>A0A9W4TFC4</accession>
<proteinExistence type="predicted"/>
<dbReference type="AlphaFoldDB" id="A0A9W4TFC4"/>
<feature type="transmembrane region" description="Helical" evidence="1">
    <location>
        <begin position="95"/>
        <end position="115"/>
    </location>
</feature>
<name>A0A9W4TFC4_9GLOM</name>
<protein>
    <submittedName>
        <fullName evidence="2">19046_t:CDS:1</fullName>
    </submittedName>
</protein>
<evidence type="ECO:0000256" key="1">
    <source>
        <dbReference type="SAM" id="Phobius"/>
    </source>
</evidence>
<evidence type="ECO:0000313" key="2">
    <source>
        <dbReference type="EMBL" id="CAI2201322.1"/>
    </source>
</evidence>
<sequence length="121" mass="14117">KNETDEYLKQQLIIHQSQLESGQKRTKELKEDLDKMRKELLGGGTNLMNLLGLDKLKTTDKIMIIDLKTKLGETTEQLENKVKEFSPYYTNLEPYQRGLILIGLTLFLILVIYWLTKSDKK</sequence>
<keyword evidence="1" id="KW-0812">Transmembrane</keyword>
<gene>
    <name evidence="2" type="ORF">FWILDA_LOCUS20008</name>
</gene>
<keyword evidence="3" id="KW-1185">Reference proteome</keyword>
<evidence type="ECO:0000313" key="3">
    <source>
        <dbReference type="Proteomes" id="UP001153678"/>
    </source>
</evidence>
<feature type="non-terminal residue" evidence="2">
    <location>
        <position position="1"/>
    </location>
</feature>
<dbReference type="EMBL" id="CAMKVN010027223">
    <property type="protein sequence ID" value="CAI2201322.1"/>
    <property type="molecule type" value="Genomic_DNA"/>
</dbReference>
<keyword evidence="1" id="KW-1133">Transmembrane helix</keyword>
<keyword evidence="1" id="KW-0472">Membrane</keyword>